<feature type="binding site" evidence="1">
    <location>
        <position position="66"/>
    </location>
    <ligand>
        <name>K(+)</name>
        <dbReference type="ChEBI" id="CHEBI:29103"/>
    </ligand>
</feature>
<sequence length="214" mass="21618">MKTSSSDGPVAVLPAAGMRAVEAEAFAAGRVTSRAAMERAGQGVAAAILRHRPPGRALVLCGPGNNGGDGFVVARLLAAQGWQIEARMLGAGAAAGPDAAAMRHLWEGGTGTADLLSAPLPGPGPDLLVDALFGIGLARRIEGAPAVRLAEISALARGAFRVAVDLPSGLDADRGTVLGMTLPADLSVTFHCRKPAHDLRPDLCGAVEIVDIGL</sequence>
<comment type="similarity">
    <text evidence="1">Belongs to the NnrE/AIBP family.</text>
</comment>
<comment type="caution">
    <text evidence="1">Lacks conserved residue(s) required for the propagation of feature annotation.</text>
</comment>
<feature type="binding site" evidence="1">
    <location>
        <position position="168"/>
    </location>
    <ligand>
        <name>K(+)</name>
        <dbReference type="ChEBI" id="CHEBI:29103"/>
    </ligand>
</feature>
<gene>
    <name evidence="1" type="primary">nnrE</name>
    <name evidence="3" type="ORF">ICN82_04660</name>
</gene>
<comment type="catalytic activity">
    <reaction evidence="1">
        <text>(6R)-NADPHX = (6S)-NADPHX</text>
        <dbReference type="Rhea" id="RHEA:32227"/>
        <dbReference type="ChEBI" id="CHEBI:64076"/>
        <dbReference type="ChEBI" id="CHEBI:64077"/>
        <dbReference type="EC" id="5.1.99.6"/>
    </reaction>
</comment>
<protein>
    <recommendedName>
        <fullName evidence="1">NAD(P)H-hydrate epimerase</fullName>
        <ecNumber evidence="1">5.1.99.6</ecNumber>
    </recommendedName>
    <alternativeName>
        <fullName evidence="1">NAD(P)HX epimerase</fullName>
    </alternativeName>
</protein>
<dbReference type="GO" id="GO:0052856">
    <property type="term" value="F:NAD(P)HX epimerase activity"/>
    <property type="evidence" value="ECO:0007669"/>
    <property type="project" value="UniProtKB-UniRule"/>
</dbReference>
<dbReference type="GO" id="GO:0046872">
    <property type="term" value="F:metal ion binding"/>
    <property type="evidence" value="ECO:0007669"/>
    <property type="project" value="UniProtKB-KW"/>
</dbReference>
<evidence type="ECO:0000313" key="4">
    <source>
        <dbReference type="Proteomes" id="UP000609121"/>
    </source>
</evidence>
<dbReference type="SUPFAM" id="SSF64153">
    <property type="entry name" value="YjeF N-terminal domain-like"/>
    <property type="match status" value="1"/>
</dbReference>
<keyword evidence="1" id="KW-0521">NADP</keyword>
<accession>A0A8J6YWT8</accession>
<dbReference type="PROSITE" id="PS51385">
    <property type="entry name" value="YJEF_N"/>
    <property type="match status" value="1"/>
</dbReference>
<comment type="caution">
    <text evidence="3">The sequence shown here is derived from an EMBL/GenBank/DDBJ whole genome shotgun (WGS) entry which is preliminary data.</text>
</comment>
<feature type="domain" description="YjeF N-terminal" evidence="2">
    <location>
        <begin position="18"/>
        <end position="214"/>
    </location>
</feature>
<feature type="binding site" evidence="1">
    <location>
        <begin position="134"/>
        <end position="140"/>
    </location>
    <ligand>
        <name>(6S)-NADPHX</name>
        <dbReference type="ChEBI" id="CHEBI:64076"/>
    </ligand>
</feature>
<dbReference type="AlphaFoldDB" id="A0A8J6YWT8"/>
<dbReference type="Gene3D" id="3.40.50.10260">
    <property type="entry name" value="YjeF N-terminal domain"/>
    <property type="match status" value="1"/>
</dbReference>
<dbReference type="Pfam" id="PF03853">
    <property type="entry name" value="YjeF_N"/>
    <property type="match status" value="1"/>
</dbReference>
<dbReference type="EMBL" id="JACVXA010000009">
    <property type="protein sequence ID" value="MBE3637493.1"/>
    <property type="molecule type" value="Genomic_DNA"/>
</dbReference>
<dbReference type="HAMAP" id="MF_01966">
    <property type="entry name" value="NADHX_epimerase"/>
    <property type="match status" value="1"/>
</dbReference>
<name>A0A8J6YWT8_9RHOB</name>
<dbReference type="Proteomes" id="UP000609121">
    <property type="component" value="Unassembled WGS sequence"/>
</dbReference>
<comment type="catalytic activity">
    <reaction evidence="1">
        <text>(6R)-NADHX = (6S)-NADHX</text>
        <dbReference type="Rhea" id="RHEA:32215"/>
        <dbReference type="ChEBI" id="CHEBI:64074"/>
        <dbReference type="ChEBI" id="CHEBI:64075"/>
        <dbReference type="EC" id="5.1.99.6"/>
    </reaction>
</comment>
<dbReference type="InterPro" id="IPR004443">
    <property type="entry name" value="YjeF_N_dom"/>
</dbReference>
<comment type="cofactor">
    <cofactor evidence="1">
        <name>K(+)</name>
        <dbReference type="ChEBI" id="CHEBI:29103"/>
    </cofactor>
    <text evidence="1">Binds 1 potassium ion per subunit.</text>
</comment>
<feature type="binding site" evidence="1">
    <location>
        <position position="130"/>
    </location>
    <ligand>
        <name>K(+)</name>
        <dbReference type="ChEBI" id="CHEBI:29103"/>
    </ligand>
</feature>
<feature type="binding site" evidence="1">
    <location>
        <begin position="65"/>
        <end position="69"/>
    </location>
    <ligand>
        <name>(6S)-NADPHX</name>
        <dbReference type="ChEBI" id="CHEBI:64076"/>
    </ligand>
</feature>
<dbReference type="InterPro" id="IPR036652">
    <property type="entry name" value="YjeF_N_dom_sf"/>
</dbReference>
<evidence type="ECO:0000256" key="1">
    <source>
        <dbReference type="HAMAP-Rule" id="MF_01966"/>
    </source>
</evidence>
<proteinExistence type="inferred from homology"/>
<keyword evidence="1" id="KW-0479">Metal-binding</keyword>
<feature type="binding site" evidence="1">
    <location>
        <position position="165"/>
    </location>
    <ligand>
        <name>(6S)-NADPHX</name>
        <dbReference type="ChEBI" id="CHEBI:64076"/>
    </ligand>
</feature>
<reference evidence="3" key="1">
    <citation type="submission" date="2020-09" db="EMBL/GenBank/DDBJ databases">
        <title>A novel bacterium of genus Mangrovicoccus, isolated from South China Sea.</title>
        <authorList>
            <person name="Huang H."/>
            <person name="Mo K."/>
            <person name="Hu Y."/>
        </authorList>
    </citation>
    <scope>NUCLEOTIDE SEQUENCE</scope>
    <source>
        <strain evidence="3">HB182678</strain>
    </source>
</reference>
<evidence type="ECO:0000259" key="2">
    <source>
        <dbReference type="PROSITE" id="PS51385"/>
    </source>
</evidence>
<keyword evidence="1" id="KW-0520">NAD</keyword>
<dbReference type="GO" id="GO:0000166">
    <property type="term" value="F:nucleotide binding"/>
    <property type="evidence" value="ECO:0007669"/>
    <property type="project" value="UniProtKB-KW"/>
</dbReference>
<evidence type="ECO:0000313" key="3">
    <source>
        <dbReference type="EMBL" id="MBE3637493.1"/>
    </source>
</evidence>
<comment type="function">
    <text evidence="1">Catalyzes the epimerization of the S- and R-forms of NAD(P)HX, a damaged form of NAD(P)H that is a result of enzymatic or heat-dependent hydration. This is a prerequisite for the S-specific NAD(P)H-hydrate dehydratase to allow the repair of both epimers of NAD(P)HX.</text>
</comment>
<organism evidence="3 4">
    <name type="scientific">Mangrovicoccus algicola</name>
    <dbReference type="NCBI Taxonomy" id="2771008"/>
    <lineage>
        <taxon>Bacteria</taxon>
        <taxon>Pseudomonadati</taxon>
        <taxon>Pseudomonadota</taxon>
        <taxon>Alphaproteobacteria</taxon>
        <taxon>Rhodobacterales</taxon>
        <taxon>Paracoccaceae</taxon>
        <taxon>Mangrovicoccus</taxon>
    </lineage>
</organism>
<dbReference type="NCBIfam" id="TIGR00197">
    <property type="entry name" value="yjeF_nterm"/>
    <property type="match status" value="1"/>
</dbReference>
<dbReference type="RefSeq" id="WP_193180159.1">
    <property type="nucleotide sequence ID" value="NZ_JACVXA010000009.1"/>
</dbReference>
<dbReference type="EC" id="5.1.99.6" evidence="1"/>
<keyword evidence="1" id="KW-0630">Potassium</keyword>
<keyword evidence="1 3" id="KW-0413">Isomerase</keyword>
<keyword evidence="4" id="KW-1185">Reference proteome</keyword>
<keyword evidence="1" id="KW-0547">Nucleotide-binding</keyword>